<organism evidence="3 4">
    <name type="scientific">Leeia speluncae</name>
    <dbReference type="NCBI Taxonomy" id="2884804"/>
    <lineage>
        <taxon>Bacteria</taxon>
        <taxon>Pseudomonadati</taxon>
        <taxon>Pseudomonadota</taxon>
        <taxon>Betaproteobacteria</taxon>
        <taxon>Neisseriales</taxon>
        <taxon>Leeiaceae</taxon>
        <taxon>Leeia</taxon>
    </lineage>
</organism>
<dbReference type="Gene3D" id="3.30.870.10">
    <property type="entry name" value="Endonuclease Chain A"/>
    <property type="match status" value="2"/>
</dbReference>
<dbReference type="PANTHER" id="PTHR21248:SF22">
    <property type="entry name" value="PHOSPHOLIPASE D"/>
    <property type="match status" value="1"/>
</dbReference>
<dbReference type="PROSITE" id="PS50035">
    <property type="entry name" value="PLD"/>
    <property type="match status" value="2"/>
</dbReference>
<dbReference type="InterPro" id="IPR025202">
    <property type="entry name" value="PLD-like_dom"/>
</dbReference>
<evidence type="ECO:0000313" key="4">
    <source>
        <dbReference type="Proteomes" id="UP001165395"/>
    </source>
</evidence>
<feature type="active site" evidence="1">
    <location>
        <position position="118"/>
    </location>
</feature>
<feature type="active site" evidence="1">
    <location>
        <position position="289"/>
    </location>
</feature>
<feature type="domain" description="PLD phosphodiesterase" evidence="2">
    <location>
        <begin position="284"/>
        <end position="311"/>
    </location>
</feature>
<comment type="caution">
    <text evidence="3">The sequence shown here is derived from an EMBL/GenBank/DDBJ whole genome shotgun (WGS) entry which is preliminary data.</text>
</comment>
<dbReference type="Proteomes" id="UP001165395">
    <property type="component" value="Unassembled WGS sequence"/>
</dbReference>
<comment type="subcellular location">
    <subcellularLocation>
        <location evidence="1">Cell membrane</location>
        <topology evidence="1">Peripheral membrane protein</topology>
    </subcellularLocation>
</comment>
<dbReference type="RefSeq" id="WP_227180935.1">
    <property type="nucleotide sequence ID" value="NZ_JAJBZT010000005.1"/>
</dbReference>
<name>A0ABS8D7G7_9NEIS</name>
<feature type="domain" description="PLD phosphodiesterase" evidence="2">
    <location>
        <begin position="106"/>
        <end position="133"/>
    </location>
</feature>
<dbReference type="HAMAP" id="MF_01917">
    <property type="entry name" value="Cardiolipin_synth_ClsB"/>
    <property type="match status" value="1"/>
</dbReference>
<dbReference type="InterPro" id="IPR030872">
    <property type="entry name" value="Cardiolipin_synth_ClsB"/>
</dbReference>
<comment type="catalytic activity">
    <reaction evidence="1">
        <text>2 a 1,2-diacyl-sn-glycero-3-phospho-(1'-sn-glycerol) = a cardiolipin + glycerol</text>
        <dbReference type="Rhea" id="RHEA:31451"/>
        <dbReference type="ChEBI" id="CHEBI:17754"/>
        <dbReference type="ChEBI" id="CHEBI:62237"/>
        <dbReference type="ChEBI" id="CHEBI:64716"/>
    </reaction>
</comment>
<protein>
    <recommendedName>
        <fullName evidence="1">Cardiolipin synthase B</fullName>
        <shortName evidence="1">CL synthase</shortName>
        <ecNumber evidence="1">2.7.8.-</ecNumber>
    </recommendedName>
</protein>
<dbReference type="NCBIfam" id="NF008427">
    <property type="entry name" value="PRK11263.1"/>
    <property type="match status" value="1"/>
</dbReference>
<comment type="function">
    <text evidence="1">Catalyzes the phosphatidyl group transfer from one phosphatidylglycerol molecule to another to form cardiolipin (CL) (diphosphatidylglycerol) and glycerol.</text>
</comment>
<feature type="active site" evidence="1">
    <location>
        <position position="296"/>
    </location>
</feature>
<keyword evidence="1" id="KW-1208">Phospholipid metabolism</keyword>
<dbReference type="InterPro" id="IPR001736">
    <property type="entry name" value="PLipase_D/transphosphatidylase"/>
</dbReference>
<keyword evidence="1" id="KW-0472">Membrane</keyword>
<gene>
    <name evidence="1 3" type="primary">clsB</name>
    <name evidence="3" type="ORF">LIN78_11300</name>
</gene>
<dbReference type="Pfam" id="PF13091">
    <property type="entry name" value="PLDc_2"/>
    <property type="match status" value="2"/>
</dbReference>
<dbReference type="CDD" id="cd09110">
    <property type="entry name" value="PLDc_CLS_1"/>
    <property type="match status" value="1"/>
</dbReference>
<keyword evidence="1" id="KW-1003">Cell membrane</keyword>
<dbReference type="SUPFAM" id="SSF56024">
    <property type="entry name" value="Phospholipase D/nuclease"/>
    <property type="match status" value="2"/>
</dbReference>
<keyword evidence="1 3" id="KW-0808">Transferase</keyword>
<dbReference type="PANTHER" id="PTHR21248">
    <property type="entry name" value="CARDIOLIPIN SYNTHASE"/>
    <property type="match status" value="1"/>
</dbReference>
<dbReference type="SMART" id="SM00155">
    <property type="entry name" value="PLDc"/>
    <property type="match status" value="2"/>
</dbReference>
<feature type="active site" evidence="1">
    <location>
        <position position="113"/>
    </location>
</feature>
<keyword evidence="1" id="KW-0594">Phospholipid biosynthesis</keyword>
<evidence type="ECO:0000256" key="1">
    <source>
        <dbReference type="HAMAP-Rule" id="MF_01917"/>
    </source>
</evidence>
<sequence length="386" mass="43868">MPEFSNNHLSLLRDGTAFFPALLSAIAGARESVWIETYIFANDETGLRVTEALIAAAKRGVQVHLLIDGFGSKNYPDDQWQQLLASGVCALKFRPEITLFSFKKKRLRRLHRKLVLIDGVIGFVGGINIVNDRDPGETVPRFDYAVRVVGPVCRDIAMTMMSMWRRTCQFQLKPHWLPCRTPKEADETSHYPAKLIIRDNSLHRRDIESAYLEAIASSQKEIMIANAYFLPGIRFRQALLHAAKRGVKVTLLLQGRRDQALLQFACRGFFRQLLMAGIRIVEYHRAYMHAKVAVIDGQWVTVGSSNIDPFSILLAREANLIIQHPAFAKQLRKDLLNELALGGVEVGEETIRKQWWGYRVLPWFAYGVVRGLMGMTGYGREDYHAK</sequence>
<dbReference type="CDD" id="cd09159">
    <property type="entry name" value="PLDc_ybhO_like_2"/>
    <property type="match status" value="1"/>
</dbReference>
<accession>A0ABS8D7G7</accession>
<proteinExistence type="inferred from homology"/>
<evidence type="ECO:0000313" key="3">
    <source>
        <dbReference type="EMBL" id="MCB6184132.1"/>
    </source>
</evidence>
<feature type="active site" evidence="1">
    <location>
        <position position="111"/>
    </location>
</feature>
<dbReference type="EC" id="2.7.8.-" evidence="1"/>
<keyword evidence="1" id="KW-0444">Lipid biosynthesis</keyword>
<dbReference type="EMBL" id="JAJBZT010000005">
    <property type="protein sequence ID" value="MCB6184132.1"/>
    <property type="molecule type" value="Genomic_DNA"/>
</dbReference>
<keyword evidence="1" id="KW-0443">Lipid metabolism</keyword>
<dbReference type="GO" id="GO:0016740">
    <property type="term" value="F:transferase activity"/>
    <property type="evidence" value="ECO:0007669"/>
    <property type="project" value="UniProtKB-KW"/>
</dbReference>
<reference evidence="3" key="1">
    <citation type="submission" date="2021-10" db="EMBL/GenBank/DDBJ databases">
        <title>The complete genome sequence of Leeia sp. TBRC 13508.</title>
        <authorList>
            <person name="Charoenyingcharoen P."/>
            <person name="Yukphan P."/>
        </authorList>
    </citation>
    <scope>NUCLEOTIDE SEQUENCE</scope>
    <source>
        <strain evidence="3">TBRC 13508</strain>
    </source>
</reference>
<evidence type="ECO:0000259" key="2">
    <source>
        <dbReference type="PROSITE" id="PS50035"/>
    </source>
</evidence>
<keyword evidence="4" id="KW-1185">Reference proteome</keyword>
<comment type="similarity">
    <text evidence="1">Belongs to the phospholipase D family. Cardiolipin synthase subfamily. ClsB sub-subfamily.</text>
</comment>
<feature type="active site" evidence="1">
    <location>
        <position position="291"/>
    </location>
</feature>